<keyword evidence="3" id="KW-1185">Reference proteome</keyword>
<name>A0A3N4L3Z1_9PEZI</name>
<accession>A0A3N4L3Z1</accession>
<proteinExistence type="predicted"/>
<dbReference type="AlphaFoldDB" id="A0A3N4L3Z1"/>
<feature type="compositionally biased region" description="Acidic residues" evidence="1">
    <location>
        <begin position="27"/>
        <end position="39"/>
    </location>
</feature>
<gene>
    <name evidence="2" type="ORF">P167DRAFT_354928</name>
</gene>
<feature type="compositionally biased region" description="Low complexity" evidence="1">
    <location>
        <begin position="40"/>
        <end position="49"/>
    </location>
</feature>
<organism evidence="2 3">
    <name type="scientific">Morchella conica CCBAS932</name>
    <dbReference type="NCBI Taxonomy" id="1392247"/>
    <lineage>
        <taxon>Eukaryota</taxon>
        <taxon>Fungi</taxon>
        <taxon>Dikarya</taxon>
        <taxon>Ascomycota</taxon>
        <taxon>Pezizomycotina</taxon>
        <taxon>Pezizomycetes</taxon>
        <taxon>Pezizales</taxon>
        <taxon>Morchellaceae</taxon>
        <taxon>Morchella</taxon>
    </lineage>
</organism>
<evidence type="ECO:0000313" key="3">
    <source>
        <dbReference type="Proteomes" id="UP000277580"/>
    </source>
</evidence>
<sequence>MRRTGDELAEEAEETAEGSTQRNNGVDEVETEAEAEAEAEAVASPQTPSSTPPSETPEVPPHHPADHDHHSSFPSSLPSSPTSPHPPYMDDPYSSFPPFPYDPLFVTTYLSIPPSQKHTFTTARVLEDIVYHHVRTTPAATPWLQNNPILQWIIDLSDPVVSRWFKSTEREEIAAWGPGLPDRDTAFEYAVGRFPTVRSFFRSGKGVWSVECGVWRVAC</sequence>
<evidence type="ECO:0000256" key="1">
    <source>
        <dbReference type="SAM" id="MobiDB-lite"/>
    </source>
</evidence>
<feature type="compositionally biased region" description="Pro residues" evidence="1">
    <location>
        <begin position="50"/>
        <end position="59"/>
    </location>
</feature>
<dbReference type="Proteomes" id="UP000277580">
    <property type="component" value="Unassembled WGS sequence"/>
</dbReference>
<feature type="compositionally biased region" description="Pro residues" evidence="1">
    <location>
        <begin position="81"/>
        <end position="91"/>
    </location>
</feature>
<evidence type="ECO:0000313" key="2">
    <source>
        <dbReference type="EMBL" id="RPB16229.1"/>
    </source>
</evidence>
<reference evidence="2 3" key="1">
    <citation type="journal article" date="2018" name="Nat. Ecol. Evol.">
        <title>Pezizomycetes genomes reveal the molecular basis of ectomycorrhizal truffle lifestyle.</title>
        <authorList>
            <person name="Murat C."/>
            <person name="Payen T."/>
            <person name="Noel B."/>
            <person name="Kuo A."/>
            <person name="Morin E."/>
            <person name="Chen J."/>
            <person name="Kohler A."/>
            <person name="Krizsan K."/>
            <person name="Balestrini R."/>
            <person name="Da Silva C."/>
            <person name="Montanini B."/>
            <person name="Hainaut M."/>
            <person name="Levati E."/>
            <person name="Barry K.W."/>
            <person name="Belfiori B."/>
            <person name="Cichocki N."/>
            <person name="Clum A."/>
            <person name="Dockter R.B."/>
            <person name="Fauchery L."/>
            <person name="Guy J."/>
            <person name="Iotti M."/>
            <person name="Le Tacon F."/>
            <person name="Lindquist E.A."/>
            <person name="Lipzen A."/>
            <person name="Malagnac F."/>
            <person name="Mello A."/>
            <person name="Molinier V."/>
            <person name="Miyauchi S."/>
            <person name="Poulain J."/>
            <person name="Riccioni C."/>
            <person name="Rubini A."/>
            <person name="Sitrit Y."/>
            <person name="Splivallo R."/>
            <person name="Traeger S."/>
            <person name="Wang M."/>
            <person name="Zifcakova L."/>
            <person name="Wipf D."/>
            <person name="Zambonelli A."/>
            <person name="Paolocci F."/>
            <person name="Nowrousian M."/>
            <person name="Ottonello S."/>
            <person name="Baldrian P."/>
            <person name="Spatafora J.W."/>
            <person name="Henrissat B."/>
            <person name="Nagy L.G."/>
            <person name="Aury J.M."/>
            <person name="Wincker P."/>
            <person name="Grigoriev I.V."/>
            <person name="Bonfante P."/>
            <person name="Martin F.M."/>
        </authorList>
    </citation>
    <scope>NUCLEOTIDE SEQUENCE [LARGE SCALE GENOMIC DNA]</scope>
    <source>
        <strain evidence="2 3">CCBAS932</strain>
    </source>
</reference>
<feature type="region of interest" description="Disordered" evidence="1">
    <location>
        <begin position="1"/>
        <end position="91"/>
    </location>
</feature>
<feature type="compositionally biased region" description="Acidic residues" evidence="1">
    <location>
        <begin position="7"/>
        <end position="16"/>
    </location>
</feature>
<dbReference type="EMBL" id="ML119110">
    <property type="protein sequence ID" value="RPB16229.1"/>
    <property type="molecule type" value="Genomic_DNA"/>
</dbReference>
<feature type="compositionally biased region" description="Basic and acidic residues" evidence="1">
    <location>
        <begin position="60"/>
        <end position="71"/>
    </location>
</feature>
<dbReference type="InParanoid" id="A0A3N4L3Z1"/>
<protein>
    <submittedName>
        <fullName evidence="2">Uncharacterized protein</fullName>
    </submittedName>
</protein>
<dbReference type="OrthoDB" id="10546284at2759"/>